<evidence type="ECO:0000259" key="8">
    <source>
        <dbReference type="Pfam" id="PF00482"/>
    </source>
</evidence>
<keyword evidence="3" id="KW-1003">Cell membrane</keyword>
<evidence type="ECO:0000313" key="10">
    <source>
        <dbReference type="Proteomes" id="UP001623660"/>
    </source>
</evidence>
<dbReference type="EMBL" id="JBJHZX010000009">
    <property type="protein sequence ID" value="MFL0195448.1"/>
    <property type="molecule type" value="Genomic_DNA"/>
</dbReference>
<evidence type="ECO:0000256" key="1">
    <source>
        <dbReference type="ARBA" id="ARBA00004651"/>
    </source>
</evidence>
<keyword evidence="6 7" id="KW-0472">Membrane</keyword>
<comment type="caution">
    <text evidence="9">The sequence shown here is derived from an EMBL/GenBank/DDBJ whole genome shotgun (WGS) entry which is preliminary data.</text>
</comment>
<dbReference type="InterPro" id="IPR018076">
    <property type="entry name" value="T2SS_GspF_dom"/>
</dbReference>
<dbReference type="InterPro" id="IPR003004">
    <property type="entry name" value="GspF/PilC"/>
</dbReference>
<accession>A0ABW8SI38</accession>
<feature type="transmembrane region" description="Helical" evidence="7">
    <location>
        <begin position="217"/>
        <end position="234"/>
    </location>
</feature>
<evidence type="ECO:0000256" key="2">
    <source>
        <dbReference type="ARBA" id="ARBA00005745"/>
    </source>
</evidence>
<feature type="transmembrane region" description="Helical" evidence="7">
    <location>
        <begin position="369"/>
        <end position="390"/>
    </location>
</feature>
<evidence type="ECO:0000256" key="7">
    <source>
        <dbReference type="SAM" id="Phobius"/>
    </source>
</evidence>
<comment type="similarity">
    <text evidence="2">Belongs to the GSP F family.</text>
</comment>
<dbReference type="Gene3D" id="1.20.81.30">
    <property type="entry name" value="Type II secretion system (T2SS), domain F"/>
    <property type="match status" value="2"/>
</dbReference>
<dbReference type="PANTHER" id="PTHR30012:SF0">
    <property type="entry name" value="TYPE II SECRETION SYSTEM PROTEIN F-RELATED"/>
    <property type="match status" value="1"/>
</dbReference>
<dbReference type="PANTHER" id="PTHR30012">
    <property type="entry name" value="GENERAL SECRETION PATHWAY PROTEIN"/>
    <property type="match status" value="1"/>
</dbReference>
<feature type="domain" description="Type II secretion system protein GspF" evidence="8">
    <location>
        <begin position="266"/>
        <end position="388"/>
    </location>
</feature>
<evidence type="ECO:0000256" key="6">
    <source>
        <dbReference type="ARBA" id="ARBA00023136"/>
    </source>
</evidence>
<sequence length="397" mass="44755">MKKFICKAWNDEFEIIKEEMEEENVDIVIDNLKSRGLKIIYVKEKFDLSQFGFFNKKFNEEILANFCGQTAMILNSGVNLLTGLEIIEQQTKNKTMKKVILRMVEGIKRGNNLAESMESCGKFPKLLIDMVMTGEISGNVDTILYNMESFYKSEASINNKIKSASLYPALILAVAVSMMLFFNFFVFPEIKDLFTGVKLPAITIVVLGIMNFFNNNYLYIIASIIFLIIIIKYINTIPKAAYFFGKVILKIPILGTVKVDVITSRFTRSMGIFLKSAVPIITIMENVKLIVGNEFILQKIENVEKELMGGTKFADSIENEKIFEPLVAQMIKVGEETGRLDEMMFKLADIYDEKVQIGIARLTSLVEPILTLVIGLVVGVAILGMALPVMQITQGMK</sequence>
<feature type="transmembrane region" description="Helical" evidence="7">
    <location>
        <begin position="166"/>
        <end position="187"/>
    </location>
</feature>
<dbReference type="Pfam" id="PF00482">
    <property type="entry name" value="T2SSF"/>
    <property type="match status" value="2"/>
</dbReference>
<dbReference type="PRINTS" id="PR00812">
    <property type="entry name" value="BCTERIALGSPF"/>
</dbReference>
<gene>
    <name evidence="9" type="ORF">ACJDU8_07700</name>
</gene>
<keyword evidence="5 7" id="KW-1133">Transmembrane helix</keyword>
<keyword evidence="4 7" id="KW-0812">Transmembrane</keyword>
<evidence type="ECO:0000313" key="9">
    <source>
        <dbReference type="EMBL" id="MFL0195448.1"/>
    </source>
</evidence>
<dbReference type="Proteomes" id="UP001623660">
    <property type="component" value="Unassembled WGS sequence"/>
</dbReference>
<evidence type="ECO:0000256" key="5">
    <source>
        <dbReference type="ARBA" id="ARBA00022989"/>
    </source>
</evidence>
<name>A0ABW8SI38_9CLOT</name>
<dbReference type="RefSeq" id="WP_406791570.1">
    <property type="nucleotide sequence ID" value="NZ_JBJHZX010000009.1"/>
</dbReference>
<comment type="subcellular location">
    <subcellularLocation>
        <location evidence="1">Cell membrane</location>
        <topology evidence="1">Multi-pass membrane protein</topology>
    </subcellularLocation>
</comment>
<proteinExistence type="inferred from homology"/>
<dbReference type="InterPro" id="IPR042094">
    <property type="entry name" value="T2SS_GspF_sf"/>
</dbReference>
<feature type="domain" description="Type II secretion system protein GspF" evidence="8">
    <location>
        <begin position="66"/>
        <end position="188"/>
    </location>
</feature>
<evidence type="ECO:0000256" key="3">
    <source>
        <dbReference type="ARBA" id="ARBA00022475"/>
    </source>
</evidence>
<evidence type="ECO:0000256" key="4">
    <source>
        <dbReference type="ARBA" id="ARBA00022692"/>
    </source>
</evidence>
<protein>
    <submittedName>
        <fullName evidence="9">Type II secretion system F family protein</fullName>
    </submittedName>
</protein>
<reference evidence="9 10" key="1">
    <citation type="submission" date="2024-11" db="EMBL/GenBank/DDBJ databases">
        <authorList>
            <person name="Heng Y.C."/>
            <person name="Lim A.C.H."/>
            <person name="Lee J.K.Y."/>
            <person name="Kittelmann S."/>
        </authorList>
    </citation>
    <scope>NUCLEOTIDE SEQUENCE [LARGE SCALE GENOMIC DNA]</scope>
    <source>
        <strain evidence="9 10">WILCCON 0269</strain>
    </source>
</reference>
<keyword evidence="10" id="KW-1185">Reference proteome</keyword>
<organism evidence="9 10">
    <name type="scientific">Candidatus Clostridium eludens</name>
    <dbReference type="NCBI Taxonomy" id="3381663"/>
    <lineage>
        <taxon>Bacteria</taxon>
        <taxon>Bacillati</taxon>
        <taxon>Bacillota</taxon>
        <taxon>Clostridia</taxon>
        <taxon>Eubacteriales</taxon>
        <taxon>Clostridiaceae</taxon>
        <taxon>Clostridium</taxon>
    </lineage>
</organism>